<feature type="transmembrane region" description="Helical" evidence="1">
    <location>
        <begin position="179"/>
        <end position="196"/>
    </location>
</feature>
<evidence type="ECO:0000256" key="1">
    <source>
        <dbReference type="SAM" id="Phobius"/>
    </source>
</evidence>
<organism evidence="3 4">
    <name type="scientific">Adhaeribacter soli</name>
    <dbReference type="NCBI Taxonomy" id="2607655"/>
    <lineage>
        <taxon>Bacteria</taxon>
        <taxon>Pseudomonadati</taxon>
        <taxon>Bacteroidota</taxon>
        <taxon>Cytophagia</taxon>
        <taxon>Cytophagales</taxon>
        <taxon>Hymenobacteraceae</taxon>
        <taxon>Adhaeribacter</taxon>
    </lineage>
</organism>
<dbReference type="InterPro" id="IPR018677">
    <property type="entry name" value="DUF2157"/>
</dbReference>
<feature type="transmembrane region" description="Helical" evidence="1">
    <location>
        <begin position="377"/>
        <end position="394"/>
    </location>
</feature>
<feature type="transmembrane region" description="Helical" evidence="1">
    <location>
        <begin position="352"/>
        <end position="370"/>
    </location>
</feature>
<protein>
    <submittedName>
        <fullName evidence="3">DUF2157 domain-containing protein</fullName>
    </submittedName>
</protein>
<sequence>MASDILKDLPELVNGNLISAETAEKIRLHYRNKSKDSSHRPVLVFGILGALITGLGIILIIAHNWDELSRQTKTILAFIPLLLGQVAAGYTLLKKDGEQNRKEAAATFLFLAVGATISLISQIYHIPGKISSFLLTWMLLCLPLVYLMRSGTASLLFLLGITYYAAETGYWTYGSSENYYYWPLLLAVLPFYFFLFRKKPQSNFLIFHNWFLPLSVTIALGTVARHTEEFMFIAYLSLFGLFLQLGSLSFFNSQKLRNNGFKICGFAGTVALLLFLSFETFWKSLGRQPFKAQDLISPEFISAVLVTITAGLFLFRQYRQKPLTELNPFEIVFLVFALQFPIGYLYPLAGAVAINLLTLFLGIFTIRSGARQDSLGILNFGLLLITALVICRFFDTNLTFIARGVLFILVGLSFFAANYYLLKKRKTA</sequence>
<feature type="transmembrane region" description="Helical" evidence="1">
    <location>
        <begin position="74"/>
        <end position="93"/>
    </location>
</feature>
<keyword evidence="1" id="KW-0472">Membrane</keyword>
<dbReference type="RefSeq" id="WP_150903500.1">
    <property type="nucleotide sequence ID" value="NZ_VTWT01000004.1"/>
</dbReference>
<dbReference type="Proteomes" id="UP000326570">
    <property type="component" value="Unassembled WGS sequence"/>
</dbReference>
<dbReference type="Pfam" id="PF09925">
    <property type="entry name" value="DUF2157"/>
    <property type="match status" value="1"/>
</dbReference>
<name>A0A5N1IZH7_9BACT</name>
<keyword evidence="4" id="KW-1185">Reference proteome</keyword>
<feature type="transmembrane region" description="Helical" evidence="1">
    <location>
        <begin position="263"/>
        <end position="283"/>
    </location>
</feature>
<reference evidence="3 4" key="1">
    <citation type="submission" date="2019-09" db="EMBL/GenBank/DDBJ databases">
        <title>Genome sequence of Adhaeribacter sp. M2.</title>
        <authorList>
            <person name="Srinivasan S."/>
        </authorList>
    </citation>
    <scope>NUCLEOTIDE SEQUENCE [LARGE SCALE GENOMIC DNA]</scope>
    <source>
        <strain evidence="3 4">M2</strain>
    </source>
</reference>
<feature type="transmembrane region" description="Helical" evidence="1">
    <location>
        <begin position="230"/>
        <end position="251"/>
    </location>
</feature>
<feature type="transmembrane region" description="Helical" evidence="1">
    <location>
        <begin position="203"/>
        <end position="224"/>
    </location>
</feature>
<evidence type="ECO:0000313" key="3">
    <source>
        <dbReference type="EMBL" id="KAA9338866.1"/>
    </source>
</evidence>
<gene>
    <name evidence="3" type="ORF">F0P94_08715</name>
</gene>
<feature type="transmembrane region" description="Helical" evidence="1">
    <location>
        <begin position="400"/>
        <end position="422"/>
    </location>
</feature>
<feature type="transmembrane region" description="Helical" evidence="1">
    <location>
        <begin position="327"/>
        <end position="346"/>
    </location>
</feature>
<feature type="transmembrane region" description="Helical" evidence="1">
    <location>
        <begin position="155"/>
        <end position="173"/>
    </location>
</feature>
<proteinExistence type="predicted"/>
<feature type="transmembrane region" description="Helical" evidence="1">
    <location>
        <begin position="130"/>
        <end position="148"/>
    </location>
</feature>
<feature type="transmembrane region" description="Helical" evidence="1">
    <location>
        <begin position="42"/>
        <end position="62"/>
    </location>
</feature>
<keyword evidence="1" id="KW-0812">Transmembrane</keyword>
<dbReference type="AlphaFoldDB" id="A0A5N1IZH7"/>
<feature type="transmembrane region" description="Helical" evidence="1">
    <location>
        <begin position="295"/>
        <end position="315"/>
    </location>
</feature>
<dbReference type="EMBL" id="VTWT01000004">
    <property type="protein sequence ID" value="KAA9338866.1"/>
    <property type="molecule type" value="Genomic_DNA"/>
</dbReference>
<evidence type="ECO:0000313" key="4">
    <source>
        <dbReference type="Proteomes" id="UP000326570"/>
    </source>
</evidence>
<feature type="domain" description="DUF2157" evidence="2">
    <location>
        <begin position="12"/>
        <end position="151"/>
    </location>
</feature>
<accession>A0A5N1IZH7</accession>
<comment type="caution">
    <text evidence="3">The sequence shown here is derived from an EMBL/GenBank/DDBJ whole genome shotgun (WGS) entry which is preliminary data.</text>
</comment>
<evidence type="ECO:0000259" key="2">
    <source>
        <dbReference type="Pfam" id="PF09925"/>
    </source>
</evidence>
<keyword evidence="1" id="KW-1133">Transmembrane helix</keyword>
<feature type="transmembrane region" description="Helical" evidence="1">
    <location>
        <begin position="105"/>
        <end position="124"/>
    </location>
</feature>